<dbReference type="InParanoid" id="A0A4Q1BTR5"/>
<dbReference type="PANTHER" id="PTHR31595">
    <property type="entry name" value="LONG-CHAIN-ALCOHOL O-FATTY-ACYLTRANSFERASE 3-RELATED"/>
    <property type="match status" value="1"/>
</dbReference>
<feature type="region of interest" description="Disordered" evidence="8">
    <location>
        <begin position="178"/>
        <end position="217"/>
    </location>
</feature>
<dbReference type="GO" id="GO:0006629">
    <property type="term" value="P:lipid metabolic process"/>
    <property type="evidence" value="ECO:0007669"/>
    <property type="project" value="InterPro"/>
</dbReference>
<dbReference type="GO" id="GO:0008374">
    <property type="term" value="F:O-acyltransferase activity"/>
    <property type="evidence" value="ECO:0007669"/>
    <property type="project" value="InterPro"/>
</dbReference>
<feature type="transmembrane region" description="Helical" evidence="9">
    <location>
        <begin position="31"/>
        <end position="52"/>
    </location>
</feature>
<keyword evidence="6 9" id="KW-1133">Transmembrane helix</keyword>
<dbReference type="Proteomes" id="UP000289152">
    <property type="component" value="Unassembled WGS sequence"/>
</dbReference>
<evidence type="ECO:0000259" key="10">
    <source>
        <dbReference type="Pfam" id="PF13813"/>
    </source>
</evidence>
<sequence>MLEYLSSPDKPFGPFNFIHEYNLSHAKNLTFTNWPCLYVIPLIPLGVQAYLLQFENTRRWRLALGALGLGLIVKAWCDYRFVDITLSAFNQGITVGVLHLAAKYIEFSFYPNPIYDPRLPLGRSRILAAIDLCVNSRVIDLSRMGLDNFSPSNTFQPSNPLESLVSGSNHKKPLAHASLQNAEDNQSRSIKSERSDDVAEHQTAGKTHSHPRYLPTRPAHRLTRSQAVWRHARLALFQYTINDFLLTLLQVYGSNSIADPHGCPNALYKFSHEHKFQVFPYTPFSFNSPVWLVELSMELSVGLAVYLGLSQGYHFLAALAVGSGMWETESWEVDLFDSPWKADSVLDLWGKRWHQLFRHHFTLLSSLLLRFLNLPQSSPLFLPISVITIFAGSGSMHVIGELSSYPVPPPIPIFNYFVLSGFACSLEVLFRRVTGRKVRGWWGRAWTWAFMLYTSRKVMIAWLDAGMAGGVLNQPALGSVIAKVVAKWVVVAVPVA</sequence>
<keyword evidence="12" id="KW-1185">Reference proteome</keyword>
<comment type="subcellular location">
    <subcellularLocation>
        <location evidence="1">Membrane</location>
        <topology evidence="1">Multi-pass membrane protein</topology>
    </subcellularLocation>
</comment>
<evidence type="ECO:0000256" key="1">
    <source>
        <dbReference type="ARBA" id="ARBA00004141"/>
    </source>
</evidence>
<feature type="transmembrane region" description="Helical" evidence="9">
    <location>
        <begin position="380"/>
        <end position="399"/>
    </location>
</feature>
<keyword evidence="5 9" id="KW-0812">Transmembrane</keyword>
<evidence type="ECO:0000313" key="12">
    <source>
        <dbReference type="Proteomes" id="UP000289152"/>
    </source>
</evidence>
<evidence type="ECO:0000256" key="4">
    <source>
        <dbReference type="ARBA" id="ARBA00022679"/>
    </source>
</evidence>
<feature type="compositionally biased region" description="Basic and acidic residues" evidence="8">
    <location>
        <begin position="190"/>
        <end position="200"/>
    </location>
</feature>
<proteinExistence type="inferred from homology"/>
<comment type="caution">
    <text evidence="11">The sequence shown here is derived from an EMBL/GenBank/DDBJ whole genome shotgun (WGS) entry which is preliminary data.</text>
</comment>
<evidence type="ECO:0000256" key="3">
    <source>
        <dbReference type="ARBA" id="ARBA00007282"/>
    </source>
</evidence>
<reference evidence="11 12" key="1">
    <citation type="submission" date="2016-06" db="EMBL/GenBank/DDBJ databases">
        <title>Evolution of pathogenesis and genome organization in the Tremellales.</title>
        <authorList>
            <person name="Cuomo C."/>
            <person name="Litvintseva A."/>
            <person name="Heitman J."/>
            <person name="Chen Y."/>
            <person name="Sun S."/>
            <person name="Springer D."/>
            <person name="Dromer F."/>
            <person name="Young S."/>
            <person name="Zeng Q."/>
            <person name="Chapman S."/>
            <person name="Gujja S."/>
            <person name="Saif S."/>
            <person name="Birren B."/>
        </authorList>
    </citation>
    <scope>NUCLEOTIDE SEQUENCE [LARGE SCALE GENOMIC DNA]</scope>
    <source>
        <strain evidence="11 12">ATCC 28783</strain>
    </source>
</reference>
<dbReference type="EMBL" id="SDIL01000009">
    <property type="protein sequence ID" value="RXK41390.1"/>
    <property type="molecule type" value="Genomic_DNA"/>
</dbReference>
<organism evidence="11 12">
    <name type="scientific">Tremella mesenterica</name>
    <name type="common">Jelly fungus</name>
    <dbReference type="NCBI Taxonomy" id="5217"/>
    <lineage>
        <taxon>Eukaryota</taxon>
        <taxon>Fungi</taxon>
        <taxon>Dikarya</taxon>
        <taxon>Basidiomycota</taxon>
        <taxon>Agaricomycotina</taxon>
        <taxon>Tremellomycetes</taxon>
        <taxon>Tremellales</taxon>
        <taxon>Tremellaceae</taxon>
        <taxon>Tremella</taxon>
    </lineage>
</organism>
<evidence type="ECO:0000256" key="7">
    <source>
        <dbReference type="ARBA" id="ARBA00023136"/>
    </source>
</evidence>
<dbReference type="InterPro" id="IPR032805">
    <property type="entry name" value="Wax_synthase_dom"/>
</dbReference>
<evidence type="ECO:0000256" key="6">
    <source>
        <dbReference type="ARBA" id="ARBA00022989"/>
    </source>
</evidence>
<dbReference type="InterPro" id="IPR044851">
    <property type="entry name" value="Wax_synthase"/>
</dbReference>
<evidence type="ECO:0000256" key="2">
    <source>
        <dbReference type="ARBA" id="ARBA00005179"/>
    </source>
</evidence>
<feature type="domain" description="Wax synthase" evidence="10">
    <location>
        <begin position="334"/>
        <end position="404"/>
    </location>
</feature>
<dbReference type="PANTHER" id="PTHR31595:SF57">
    <property type="entry name" value="OS04G0481900 PROTEIN"/>
    <property type="match status" value="1"/>
</dbReference>
<name>A0A4Q1BTR5_TREME</name>
<dbReference type="OrthoDB" id="1077582at2759"/>
<protein>
    <recommendedName>
        <fullName evidence="10">Wax synthase domain-containing protein</fullName>
    </recommendedName>
</protein>
<keyword evidence="4" id="KW-0808">Transferase</keyword>
<comment type="pathway">
    <text evidence="2">Secondary metabolite biosynthesis.</text>
</comment>
<dbReference type="GO" id="GO:0016020">
    <property type="term" value="C:membrane"/>
    <property type="evidence" value="ECO:0007669"/>
    <property type="project" value="UniProtKB-SubCell"/>
</dbReference>
<evidence type="ECO:0000256" key="5">
    <source>
        <dbReference type="ARBA" id="ARBA00022692"/>
    </source>
</evidence>
<comment type="similarity">
    <text evidence="3">Belongs to the wax synthase family.</text>
</comment>
<dbReference type="AlphaFoldDB" id="A0A4Q1BTR5"/>
<keyword evidence="7 9" id="KW-0472">Membrane</keyword>
<evidence type="ECO:0000256" key="9">
    <source>
        <dbReference type="SAM" id="Phobius"/>
    </source>
</evidence>
<dbReference type="VEuPathDB" id="FungiDB:TREMEDRAFT_15322"/>
<feature type="transmembrane region" description="Helical" evidence="9">
    <location>
        <begin position="411"/>
        <end position="430"/>
    </location>
</feature>
<evidence type="ECO:0000256" key="8">
    <source>
        <dbReference type="SAM" id="MobiDB-lite"/>
    </source>
</evidence>
<evidence type="ECO:0000313" key="11">
    <source>
        <dbReference type="EMBL" id="RXK41390.1"/>
    </source>
</evidence>
<feature type="compositionally biased region" description="Polar residues" evidence="8">
    <location>
        <begin position="178"/>
        <end position="189"/>
    </location>
</feature>
<gene>
    <name evidence="11" type="ORF">M231_01295</name>
</gene>
<dbReference type="Pfam" id="PF13813">
    <property type="entry name" value="MBOAT_2"/>
    <property type="match status" value="1"/>
</dbReference>
<accession>A0A4Q1BTR5</accession>